<gene>
    <name evidence="1" type="ORF">RJ639_031632</name>
</gene>
<organism evidence="1 2">
    <name type="scientific">Escallonia herrerae</name>
    <dbReference type="NCBI Taxonomy" id="1293975"/>
    <lineage>
        <taxon>Eukaryota</taxon>
        <taxon>Viridiplantae</taxon>
        <taxon>Streptophyta</taxon>
        <taxon>Embryophyta</taxon>
        <taxon>Tracheophyta</taxon>
        <taxon>Spermatophyta</taxon>
        <taxon>Magnoliopsida</taxon>
        <taxon>eudicotyledons</taxon>
        <taxon>Gunneridae</taxon>
        <taxon>Pentapetalae</taxon>
        <taxon>asterids</taxon>
        <taxon>campanulids</taxon>
        <taxon>Escalloniales</taxon>
        <taxon>Escalloniaceae</taxon>
        <taxon>Escallonia</taxon>
    </lineage>
</organism>
<keyword evidence="2" id="KW-1185">Reference proteome</keyword>
<proteinExistence type="predicted"/>
<sequence>MESKMAALVPKSTGLTSKQLYRVAKFFDDIGTSQTIPPSLNTKDSYSNFIRTLLKPDHIKRGRLSCLLSVTAPFTITPKIYELQDAYISGLLGRGHVDRETGLGPECGFWIGTTDPCGSSAVDNNTTARWFGIGEEVGVRITIDDQIHVFQDHLRAFEENDSKFSKDYVLPYDKLHSSWSNFAKISSNKAENIVSKEVSELVAGFFLKELDFTPAFQRAVMAEGSMRTSFLGFSRWIKSSVTESPA</sequence>
<comment type="caution">
    <text evidence="1">The sequence shown here is derived from an EMBL/GenBank/DDBJ whole genome shotgun (WGS) entry which is preliminary data.</text>
</comment>
<reference evidence="1" key="1">
    <citation type="submission" date="2022-12" db="EMBL/GenBank/DDBJ databases">
        <title>Draft genome assemblies for two species of Escallonia (Escalloniales).</title>
        <authorList>
            <person name="Chanderbali A."/>
            <person name="Dervinis C."/>
            <person name="Anghel I."/>
            <person name="Soltis D."/>
            <person name="Soltis P."/>
            <person name="Zapata F."/>
        </authorList>
    </citation>
    <scope>NUCLEOTIDE SEQUENCE</scope>
    <source>
        <strain evidence="1">UCBG64.0493</strain>
        <tissue evidence="1">Leaf</tissue>
    </source>
</reference>
<evidence type="ECO:0000313" key="2">
    <source>
        <dbReference type="Proteomes" id="UP001188597"/>
    </source>
</evidence>
<dbReference type="Proteomes" id="UP001188597">
    <property type="component" value="Unassembled WGS sequence"/>
</dbReference>
<name>A0AA88X775_9ASTE</name>
<evidence type="ECO:0000313" key="1">
    <source>
        <dbReference type="EMBL" id="KAK3038078.1"/>
    </source>
</evidence>
<accession>A0AA88X775</accession>
<dbReference type="EMBL" id="JAVXUP010000105">
    <property type="protein sequence ID" value="KAK3038078.1"/>
    <property type="molecule type" value="Genomic_DNA"/>
</dbReference>
<protein>
    <submittedName>
        <fullName evidence="1">Uncharacterized protein</fullName>
    </submittedName>
</protein>
<dbReference type="AlphaFoldDB" id="A0AA88X775"/>